<dbReference type="Proteomes" id="UP001410394">
    <property type="component" value="Unassembled WGS sequence"/>
</dbReference>
<evidence type="ECO:0000256" key="4">
    <source>
        <dbReference type="ARBA" id="ARBA00023237"/>
    </source>
</evidence>
<dbReference type="PANTHER" id="PTHR38098:SF1">
    <property type="entry name" value="LPS-ASSEMBLY LIPOPROTEIN LPTE"/>
    <property type="match status" value="1"/>
</dbReference>
<gene>
    <name evidence="6 8" type="primary">lptE</name>
    <name evidence="8" type="ORF">ABDB84_06225</name>
</gene>
<keyword evidence="3 6" id="KW-0564">Palmitate</keyword>
<comment type="subcellular location">
    <subcellularLocation>
        <location evidence="6">Cell outer membrane</location>
        <topology evidence="6">Lipid-anchor</topology>
    </subcellularLocation>
</comment>
<accession>A0ABU9YWH4</accession>
<evidence type="ECO:0000313" key="8">
    <source>
        <dbReference type="EMBL" id="MEN3068068.1"/>
    </source>
</evidence>
<feature type="signal peptide" evidence="7">
    <location>
        <begin position="1"/>
        <end position="23"/>
    </location>
</feature>
<dbReference type="InterPro" id="IPR007485">
    <property type="entry name" value="LPS_assembly_LptE"/>
</dbReference>
<evidence type="ECO:0000313" key="9">
    <source>
        <dbReference type="Proteomes" id="UP001410394"/>
    </source>
</evidence>
<dbReference type="Pfam" id="PF04390">
    <property type="entry name" value="LptE"/>
    <property type="match status" value="1"/>
</dbReference>
<evidence type="ECO:0000256" key="6">
    <source>
        <dbReference type="HAMAP-Rule" id="MF_01186"/>
    </source>
</evidence>
<dbReference type="PROSITE" id="PS51257">
    <property type="entry name" value="PROKAR_LIPOPROTEIN"/>
    <property type="match status" value="1"/>
</dbReference>
<comment type="similarity">
    <text evidence="6">Belongs to the LptE lipoprotein family.</text>
</comment>
<sequence length="168" mass="18840">MTARTFLLRLAACLCIASLTACGFQLRGPKPLAFKTIYLGINPYSELNAALKRQIHTSGTTEAVAAATEAEVMLQVANDSQEKVILSLATDGTVREYQLRRSFSFRVQDRKGREVLSLAQINLTRDMTFSDNVRLAKDQEETQLYRDMEDDLVQQIMRRLAAIRPSAP</sequence>
<keyword evidence="2 6" id="KW-0472">Membrane</keyword>
<keyword evidence="1 6" id="KW-0732">Signal</keyword>
<reference evidence="8 9" key="1">
    <citation type="journal article" date="2018" name="Int. J. Syst. Evol. Microbiol.">
        <title>Uliginosibacterium sediminicola sp. nov., isolated from freshwater sediment.</title>
        <authorList>
            <person name="Hwang W.M."/>
            <person name="Kim S.M."/>
            <person name="Kang K."/>
            <person name="Ahn T.Y."/>
        </authorList>
    </citation>
    <scope>NUCLEOTIDE SEQUENCE [LARGE SCALE GENOMIC DNA]</scope>
    <source>
        <strain evidence="8 9">M1-21</strain>
    </source>
</reference>
<dbReference type="Gene3D" id="3.30.160.150">
    <property type="entry name" value="Lipoprotein like domain"/>
    <property type="match status" value="1"/>
</dbReference>
<keyword evidence="4 6" id="KW-0998">Cell outer membrane</keyword>
<comment type="caution">
    <text evidence="8">The sequence shown here is derived from an EMBL/GenBank/DDBJ whole genome shotgun (WGS) entry which is preliminary data.</text>
</comment>
<keyword evidence="5 6" id="KW-0449">Lipoprotein</keyword>
<keyword evidence="9" id="KW-1185">Reference proteome</keyword>
<evidence type="ECO:0000256" key="2">
    <source>
        <dbReference type="ARBA" id="ARBA00023136"/>
    </source>
</evidence>
<name>A0ABU9YWH4_9RHOO</name>
<comment type="subunit">
    <text evidence="6">Component of the lipopolysaccharide transport and assembly complex. Interacts with LptD.</text>
</comment>
<evidence type="ECO:0000256" key="1">
    <source>
        <dbReference type="ARBA" id="ARBA00022729"/>
    </source>
</evidence>
<comment type="function">
    <text evidence="6">Together with LptD, is involved in the assembly of lipopolysaccharide (LPS) at the surface of the outer membrane. Required for the proper assembly of LptD. Binds LPS and may serve as the LPS recognition site at the outer membrane.</text>
</comment>
<dbReference type="PANTHER" id="PTHR38098">
    <property type="entry name" value="LPS-ASSEMBLY LIPOPROTEIN LPTE"/>
    <property type="match status" value="1"/>
</dbReference>
<feature type="chain" id="PRO_5046002888" description="LPS-assembly lipoprotein LptE" evidence="7">
    <location>
        <begin position="24"/>
        <end position="168"/>
    </location>
</feature>
<dbReference type="EMBL" id="JBDIVE010000002">
    <property type="protein sequence ID" value="MEN3068068.1"/>
    <property type="molecule type" value="Genomic_DNA"/>
</dbReference>
<proteinExistence type="inferred from homology"/>
<organism evidence="8 9">
    <name type="scientific">Uliginosibacterium sediminicola</name>
    <dbReference type="NCBI Taxonomy" id="2024550"/>
    <lineage>
        <taxon>Bacteria</taxon>
        <taxon>Pseudomonadati</taxon>
        <taxon>Pseudomonadota</taxon>
        <taxon>Betaproteobacteria</taxon>
        <taxon>Rhodocyclales</taxon>
        <taxon>Zoogloeaceae</taxon>
        <taxon>Uliginosibacterium</taxon>
    </lineage>
</organism>
<evidence type="ECO:0000256" key="3">
    <source>
        <dbReference type="ARBA" id="ARBA00023139"/>
    </source>
</evidence>
<dbReference type="RefSeq" id="WP_345918831.1">
    <property type="nucleotide sequence ID" value="NZ_JBDIVE010000002.1"/>
</dbReference>
<dbReference type="HAMAP" id="MF_01186">
    <property type="entry name" value="LPS_assembly_LptE"/>
    <property type="match status" value="1"/>
</dbReference>
<evidence type="ECO:0000256" key="7">
    <source>
        <dbReference type="SAM" id="SignalP"/>
    </source>
</evidence>
<protein>
    <recommendedName>
        <fullName evidence="6">LPS-assembly lipoprotein LptE</fullName>
    </recommendedName>
</protein>
<evidence type="ECO:0000256" key="5">
    <source>
        <dbReference type="ARBA" id="ARBA00023288"/>
    </source>
</evidence>